<feature type="transmembrane region" description="Helical" evidence="6">
    <location>
        <begin position="151"/>
        <end position="173"/>
    </location>
</feature>
<dbReference type="InterPro" id="IPR036259">
    <property type="entry name" value="MFS_trans_sf"/>
</dbReference>
<sequence length="600" mass="64884">MPTYLAVLAHQDIWIRKGFTRFSIYGSVIVDKCRAAGVMSSSSTPGLFSLPRIITLGASLLCSLSSGTNYVYSAYAPQLGSRLHINHTLLNVVGLGGNVGLYLSGPFWGKIVDSHGPKAPLLSAFVLHLVGYSGIRAIYDRGLPEGTKSLSHLMIFLLVLCSFMTGVGGNAGMCSGINTTARSFPDHVRGSTTGLVISGFGLSAFFFSTLAHIVAPGNTSSFLLLLALGTSLPMLVGLFTVRPIPLPLSEAEHHRRRHDHEHVDYAEVDAASITPSVLNHQDNDSRIHLLGRDEEEEILEESRGVELSPPRSRPSQRGQHQSRSSVGHISVEAGPNVHGLKLFKTGDFWLLSCILSLLSGTGLMYINNVGSMSQALYAHEVQDAFDPVEASKWQSTQVSTISFMNFTGRIVIGLLSDLIKARLGLPRSYLLLLVSTLVLISQLTATHIETVEHLWKASAILGLGYGTVFSLFAALCVEWFGLAHFSENWGYLSLSPSIGGNIFSVAFGRNLDAHERDAATSKSNSANLGPSAPEKEIQCLAGRTCYVDSLKLTTVACLVAIGLSIWAAYRDKKRVEEELEMASASRGGIDVIWEEEEEGR</sequence>
<reference evidence="7 8" key="1">
    <citation type="journal article" date="2014" name="BMC Genomics">
        <title>Genome and secretome analysis of the hemibiotrophic fungal pathogen, Moniliophthora roreri, which causes frosty pod rot disease of cacao: mechanisms of the biotrophic and necrotrophic phases.</title>
        <authorList>
            <person name="Meinhardt L.W."/>
            <person name="Costa G.G.L."/>
            <person name="Thomazella D.P.T."/>
            <person name="Teixeira P.J.P.L."/>
            <person name="Carazzolle M.F."/>
            <person name="Schuster S.C."/>
            <person name="Carlson J.E."/>
            <person name="Guiltinan M.J."/>
            <person name="Mieczkowski P."/>
            <person name="Farmer A."/>
            <person name="Ramaraj T."/>
            <person name="Crozier J."/>
            <person name="Davis R.E."/>
            <person name="Shao J."/>
            <person name="Melnick R.L."/>
            <person name="Pereira G.A.G."/>
            <person name="Bailey B.A."/>
        </authorList>
    </citation>
    <scope>NUCLEOTIDE SEQUENCE [LARGE SCALE GENOMIC DNA]</scope>
    <source>
        <strain evidence="7 8">MCA 2997</strain>
    </source>
</reference>
<organism evidence="7 8">
    <name type="scientific">Moniliophthora roreri (strain MCA 2997)</name>
    <name type="common">Cocoa frosty pod rot fungus</name>
    <name type="synonym">Crinipellis roreri</name>
    <dbReference type="NCBI Taxonomy" id="1381753"/>
    <lineage>
        <taxon>Eukaryota</taxon>
        <taxon>Fungi</taxon>
        <taxon>Dikarya</taxon>
        <taxon>Basidiomycota</taxon>
        <taxon>Agaricomycotina</taxon>
        <taxon>Agaricomycetes</taxon>
        <taxon>Agaricomycetidae</taxon>
        <taxon>Agaricales</taxon>
        <taxon>Marasmiineae</taxon>
        <taxon>Marasmiaceae</taxon>
        <taxon>Moniliophthora</taxon>
    </lineage>
</organism>
<dbReference type="PANTHER" id="PTHR21576">
    <property type="entry name" value="UNCHARACTERIZED NODULIN-LIKE PROTEIN"/>
    <property type="match status" value="1"/>
</dbReference>
<dbReference type="EMBL" id="AWSO01000333">
    <property type="protein sequence ID" value="ESK91605.1"/>
    <property type="molecule type" value="Genomic_DNA"/>
</dbReference>
<dbReference type="PANTHER" id="PTHR21576:SF160">
    <property type="entry name" value="NODULIN-LIKE DOMAIN-CONTAINING PROTEIN"/>
    <property type="match status" value="1"/>
</dbReference>
<dbReference type="Proteomes" id="UP000017559">
    <property type="component" value="Unassembled WGS sequence"/>
</dbReference>
<dbReference type="Gene3D" id="1.20.1250.20">
    <property type="entry name" value="MFS general substrate transporter like domains"/>
    <property type="match status" value="2"/>
</dbReference>
<evidence type="ECO:0000313" key="7">
    <source>
        <dbReference type="EMBL" id="ESK91605.1"/>
    </source>
</evidence>
<feature type="transmembrane region" description="Helical" evidence="6">
    <location>
        <begin position="429"/>
        <end position="448"/>
    </location>
</feature>
<dbReference type="HOGENOM" id="CLU_012596_1_0_1"/>
<accession>V2XGJ4</accession>
<comment type="subcellular location">
    <subcellularLocation>
        <location evidence="1">Membrane</location>
        <topology evidence="1">Multi-pass membrane protein</topology>
    </subcellularLocation>
</comment>
<feature type="transmembrane region" description="Helical" evidence="6">
    <location>
        <begin position="489"/>
        <end position="507"/>
    </location>
</feature>
<dbReference type="GO" id="GO:0022857">
    <property type="term" value="F:transmembrane transporter activity"/>
    <property type="evidence" value="ECO:0007669"/>
    <property type="project" value="InterPro"/>
</dbReference>
<proteinExistence type="predicted"/>
<feature type="transmembrane region" description="Helical" evidence="6">
    <location>
        <begin position="222"/>
        <end position="241"/>
    </location>
</feature>
<dbReference type="OrthoDB" id="410267at2759"/>
<feature type="transmembrane region" description="Helical" evidence="6">
    <location>
        <begin position="121"/>
        <end position="139"/>
    </location>
</feature>
<keyword evidence="4 6" id="KW-0472">Membrane</keyword>
<dbReference type="SUPFAM" id="SSF103473">
    <property type="entry name" value="MFS general substrate transporter"/>
    <property type="match status" value="1"/>
</dbReference>
<evidence type="ECO:0000256" key="5">
    <source>
        <dbReference type="SAM" id="MobiDB-lite"/>
    </source>
</evidence>
<gene>
    <name evidence="7" type="ORF">Moror_2523</name>
</gene>
<evidence type="ECO:0000256" key="3">
    <source>
        <dbReference type="ARBA" id="ARBA00022989"/>
    </source>
</evidence>
<keyword evidence="3 6" id="KW-1133">Transmembrane helix</keyword>
<feature type="transmembrane region" description="Helical" evidence="6">
    <location>
        <begin position="53"/>
        <end position="76"/>
    </location>
</feature>
<feature type="transmembrane region" description="Helical" evidence="6">
    <location>
        <begin position="454"/>
        <end position="477"/>
    </location>
</feature>
<evidence type="ECO:0000256" key="1">
    <source>
        <dbReference type="ARBA" id="ARBA00004141"/>
    </source>
</evidence>
<keyword evidence="2 6" id="KW-0812">Transmembrane</keyword>
<evidence type="ECO:0000256" key="6">
    <source>
        <dbReference type="SAM" id="Phobius"/>
    </source>
</evidence>
<feature type="transmembrane region" description="Helical" evidence="6">
    <location>
        <begin position="550"/>
        <end position="569"/>
    </location>
</feature>
<dbReference type="Pfam" id="PF07690">
    <property type="entry name" value="MFS_1"/>
    <property type="match status" value="1"/>
</dbReference>
<evidence type="ECO:0000256" key="2">
    <source>
        <dbReference type="ARBA" id="ARBA00022692"/>
    </source>
</evidence>
<evidence type="ECO:0000256" key="4">
    <source>
        <dbReference type="ARBA" id="ARBA00023136"/>
    </source>
</evidence>
<protein>
    <submittedName>
        <fullName evidence="7">Mfs transporter</fullName>
    </submittedName>
</protein>
<feature type="transmembrane region" description="Helical" evidence="6">
    <location>
        <begin position="88"/>
        <end position="109"/>
    </location>
</feature>
<feature type="compositionally biased region" description="Polar residues" evidence="5">
    <location>
        <begin position="313"/>
        <end position="326"/>
    </location>
</feature>
<comment type="caution">
    <text evidence="7">The sequence shown here is derived from an EMBL/GenBank/DDBJ whole genome shotgun (WGS) entry which is preliminary data.</text>
</comment>
<feature type="transmembrane region" description="Helical" evidence="6">
    <location>
        <begin position="193"/>
        <end position="215"/>
    </location>
</feature>
<dbReference type="InterPro" id="IPR011701">
    <property type="entry name" value="MFS"/>
</dbReference>
<keyword evidence="8" id="KW-1185">Reference proteome</keyword>
<name>V2XGJ4_MONRO</name>
<evidence type="ECO:0000313" key="8">
    <source>
        <dbReference type="Proteomes" id="UP000017559"/>
    </source>
</evidence>
<feature type="transmembrane region" description="Helical" evidence="6">
    <location>
        <begin position="348"/>
        <end position="366"/>
    </location>
</feature>
<feature type="region of interest" description="Disordered" evidence="5">
    <location>
        <begin position="299"/>
        <end position="326"/>
    </location>
</feature>
<dbReference type="KEGG" id="mrr:Moror_2523"/>
<dbReference type="GO" id="GO:0000329">
    <property type="term" value="C:fungal-type vacuole membrane"/>
    <property type="evidence" value="ECO:0007669"/>
    <property type="project" value="TreeGrafter"/>
</dbReference>
<dbReference type="AlphaFoldDB" id="V2XGJ4"/>